<name>A0AAD8YWY7_9TELE</name>
<evidence type="ECO:0000313" key="3">
    <source>
        <dbReference type="Proteomes" id="UP001239994"/>
    </source>
</evidence>
<feature type="region of interest" description="Disordered" evidence="1">
    <location>
        <begin position="329"/>
        <end position="353"/>
    </location>
</feature>
<reference evidence="2" key="1">
    <citation type="submission" date="2023-03" db="EMBL/GenBank/DDBJ databases">
        <title>Electrophorus voltai genome.</title>
        <authorList>
            <person name="Bian C."/>
        </authorList>
    </citation>
    <scope>NUCLEOTIDE SEQUENCE</scope>
    <source>
        <strain evidence="2">CB-2022</strain>
        <tissue evidence="2">Muscle</tissue>
    </source>
</reference>
<dbReference type="Proteomes" id="UP001239994">
    <property type="component" value="Unassembled WGS sequence"/>
</dbReference>
<feature type="region of interest" description="Disordered" evidence="1">
    <location>
        <begin position="213"/>
        <end position="233"/>
    </location>
</feature>
<gene>
    <name evidence="2" type="ORF">P4O66_002859</name>
</gene>
<proteinExistence type="predicted"/>
<sequence length="361" mass="39108">MSLLKLLCHLRLLCHPPLLLPCLFQCLQFLCCLLLFPVLSVFLSVHPCLFVNLVKPVTLPCGISVSLPIPVSVSMPVVYFVPAPVPVVLRILTSVPCFCSCPCSHNCALYRLSSSPLLSSPLLSSPNSAPASCSGCIASPTPFPQPFSIRQSAWTPVPLWVMGLDPMYAPGFATKPECSPAPGPVPSLFALRVPPSVSCPISSSLAPPIGPVSASSSLHPASPPKVTEAQTTEGCHKSRIYGGHWWWSRVGLHRVLPTFADYQDRYDYDYQDPGSDSAGSYLPPWITEKTTRITARMRIMTTSGSCWTRNLTTPSREVEEALHEDLTLGTETGSADSESDEPLAPKAPPKAHHSRAWNLLL</sequence>
<evidence type="ECO:0000313" key="2">
    <source>
        <dbReference type="EMBL" id="KAK1787359.1"/>
    </source>
</evidence>
<dbReference type="EMBL" id="JAROKS010000023">
    <property type="protein sequence ID" value="KAK1787359.1"/>
    <property type="molecule type" value="Genomic_DNA"/>
</dbReference>
<keyword evidence="3" id="KW-1185">Reference proteome</keyword>
<protein>
    <submittedName>
        <fullName evidence="2">Uncharacterized protein</fullName>
    </submittedName>
</protein>
<evidence type="ECO:0000256" key="1">
    <source>
        <dbReference type="SAM" id="MobiDB-lite"/>
    </source>
</evidence>
<comment type="caution">
    <text evidence="2">The sequence shown here is derived from an EMBL/GenBank/DDBJ whole genome shotgun (WGS) entry which is preliminary data.</text>
</comment>
<dbReference type="AlphaFoldDB" id="A0AAD8YWY7"/>
<accession>A0AAD8YWY7</accession>
<organism evidence="2 3">
    <name type="scientific">Electrophorus voltai</name>
    <dbReference type="NCBI Taxonomy" id="2609070"/>
    <lineage>
        <taxon>Eukaryota</taxon>
        <taxon>Metazoa</taxon>
        <taxon>Chordata</taxon>
        <taxon>Craniata</taxon>
        <taxon>Vertebrata</taxon>
        <taxon>Euteleostomi</taxon>
        <taxon>Actinopterygii</taxon>
        <taxon>Neopterygii</taxon>
        <taxon>Teleostei</taxon>
        <taxon>Ostariophysi</taxon>
        <taxon>Gymnotiformes</taxon>
        <taxon>Gymnotoidei</taxon>
        <taxon>Gymnotidae</taxon>
        <taxon>Electrophorus</taxon>
    </lineage>
</organism>